<comment type="caution">
    <text evidence="1">The sequence shown here is derived from an EMBL/GenBank/DDBJ whole genome shotgun (WGS) entry which is preliminary data.</text>
</comment>
<dbReference type="Proteomes" id="UP000823775">
    <property type="component" value="Unassembled WGS sequence"/>
</dbReference>
<dbReference type="EMBL" id="JACEIK010006163">
    <property type="protein sequence ID" value="MCE2055182.1"/>
    <property type="molecule type" value="Genomic_DNA"/>
</dbReference>
<proteinExistence type="predicted"/>
<evidence type="ECO:0000313" key="2">
    <source>
        <dbReference type="Proteomes" id="UP000823775"/>
    </source>
</evidence>
<reference evidence="1 2" key="1">
    <citation type="journal article" date="2021" name="BMC Genomics">
        <title>Datura genome reveals duplications of psychoactive alkaloid biosynthetic genes and high mutation rate following tissue culture.</title>
        <authorList>
            <person name="Rajewski A."/>
            <person name="Carter-House D."/>
            <person name="Stajich J."/>
            <person name="Litt A."/>
        </authorList>
    </citation>
    <scope>NUCLEOTIDE SEQUENCE [LARGE SCALE GENOMIC DNA]</scope>
    <source>
        <strain evidence="1">AR-01</strain>
    </source>
</reference>
<evidence type="ECO:0000313" key="1">
    <source>
        <dbReference type="EMBL" id="MCE2055182.1"/>
    </source>
</evidence>
<name>A0ABS8VZ45_DATST</name>
<organism evidence="1 2">
    <name type="scientific">Datura stramonium</name>
    <name type="common">Jimsonweed</name>
    <name type="synonym">Common thornapple</name>
    <dbReference type="NCBI Taxonomy" id="4076"/>
    <lineage>
        <taxon>Eukaryota</taxon>
        <taxon>Viridiplantae</taxon>
        <taxon>Streptophyta</taxon>
        <taxon>Embryophyta</taxon>
        <taxon>Tracheophyta</taxon>
        <taxon>Spermatophyta</taxon>
        <taxon>Magnoliopsida</taxon>
        <taxon>eudicotyledons</taxon>
        <taxon>Gunneridae</taxon>
        <taxon>Pentapetalae</taxon>
        <taxon>asterids</taxon>
        <taxon>lamiids</taxon>
        <taxon>Solanales</taxon>
        <taxon>Solanaceae</taxon>
        <taxon>Solanoideae</taxon>
        <taxon>Datureae</taxon>
        <taxon>Datura</taxon>
    </lineage>
</organism>
<accession>A0ABS8VZ45</accession>
<protein>
    <submittedName>
        <fullName evidence="1">Uncharacterized protein</fullName>
    </submittedName>
</protein>
<gene>
    <name evidence="1" type="ORF">HAX54_042139</name>
</gene>
<keyword evidence="2" id="KW-1185">Reference proteome</keyword>
<sequence>METTPTTLHTTLAGGAGALGPELVVFAAYDVSKVLRVTSTRKTSTPGLRTTKNTLTVGPLVTASIGLAMHPLVSPRLISNS</sequence>